<reference evidence="2" key="2">
    <citation type="submission" date="2015-01" db="EMBL/GenBank/DDBJ databases">
        <title>Evolutionary Origins and Diversification of the Mycorrhizal Mutualists.</title>
        <authorList>
            <consortium name="DOE Joint Genome Institute"/>
            <consortium name="Mycorrhizal Genomics Consortium"/>
            <person name="Kohler A."/>
            <person name="Kuo A."/>
            <person name="Nagy L.G."/>
            <person name="Floudas D."/>
            <person name="Copeland A."/>
            <person name="Barry K.W."/>
            <person name="Cichocki N."/>
            <person name="Veneault-Fourrey C."/>
            <person name="LaButti K."/>
            <person name="Lindquist E.A."/>
            <person name="Lipzen A."/>
            <person name="Lundell T."/>
            <person name="Morin E."/>
            <person name="Murat C."/>
            <person name="Riley R."/>
            <person name="Ohm R."/>
            <person name="Sun H."/>
            <person name="Tunlid A."/>
            <person name="Henrissat B."/>
            <person name="Grigoriev I.V."/>
            <person name="Hibbett D.S."/>
            <person name="Martin F."/>
        </authorList>
    </citation>
    <scope>NUCLEOTIDE SEQUENCE [LARGE SCALE GENOMIC DNA]</scope>
    <source>
        <strain evidence="2">Foug A</strain>
    </source>
</reference>
<evidence type="ECO:0000313" key="1">
    <source>
        <dbReference type="EMBL" id="KIM65882.1"/>
    </source>
</evidence>
<proteinExistence type="predicted"/>
<name>A0A0C3ALQ4_9AGAM</name>
<dbReference type="OrthoDB" id="2683853at2759"/>
<reference evidence="1 2" key="1">
    <citation type="submission" date="2014-04" db="EMBL/GenBank/DDBJ databases">
        <authorList>
            <consortium name="DOE Joint Genome Institute"/>
            <person name="Kuo A."/>
            <person name="Kohler A."/>
            <person name="Nagy L.G."/>
            <person name="Floudas D."/>
            <person name="Copeland A."/>
            <person name="Barry K.W."/>
            <person name="Cichocki N."/>
            <person name="Veneault-Fourrey C."/>
            <person name="LaButti K."/>
            <person name="Lindquist E.A."/>
            <person name="Lipzen A."/>
            <person name="Lundell T."/>
            <person name="Morin E."/>
            <person name="Murat C."/>
            <person name="Sun H."/>
            <person name="Tunlid A."/>
            <person name="Henrissat B."/>
            <person name="Grigoriev I.V."/>
            <person name="Hibbett D.S."/>
            <person name="Martin F."/>
            <person name="Nordberg H.P."/>
            <person name="Cantor M.N."/>
            <person name="Hua S.X."/>
        </authorList>
    </citation>
    <scope>NUCLEOTIDE SEQUENCE [LARGE SCALE GENOMIC DNA]</scope>
    <source>
        <strain evidence="1 2">Foug A</strain>
    </source>
</reference>
<dbReference type="HOGENOM" id="CLU_178716_0_0_1"/>
<feature type="non-terminal residue" evidence="1">
    <location>
        <position position="1"/>
    </location>
</feature>
<dbReference type="Proteomes" id="UP000053989">
    <property type="component" value="Unassembled WGS sequence"/>
</dbReference>
<dbReference type="AlphaFoldDB" id="A0A0C3ALQ4"/>
<dbReference type="InParanoid" id="A0A0C3ALQ4"/>
<dbReference type="EMBL" id="KN822020">
    <property type="protein sequence ID" value="KIM65882.1"/>
    <property type="molecule type" value="Genomic_DNA"/>
</dbReference>
<evidence type="ECO:0000313" key="2">
    <source>
        <dbReference type="Proteomes" id="UP000053989"/>
    </source>
</evidence>
<organism evidence="1 2">
    <name type="scientific">Scleroderma citrinum Foug A</name>
    <dbReference type="NCBI Taxonomy" id="1036808"/>
    <lineage>
        <taxon>Eukaryota</taxon>
        <taxon>Fungi</taxon>
        <taxon>Dikarya</taxon>
        <taxon>Basidiomycota</taxon>
        <taxon>Agaricomycotina</taxon>
        <taxon>Agaricomycetes</taxon>
        <taxon>Agaricomycetidae</taxon>
        <taxon>Boletales</taxon>
        <taxon>Sclerodermatineae</taxon>
        <taxon>Sclerodermataceae</taxon>
        <taxon>Scleroderma</taxon>
    </lineage>
</organism>
<gene>
    <name evidence="1" type="ORF">SCLCIDRAFT_94685</name>
</gene>
<protein>
    <submittedName>
        <fullName evidence="1">Uncharacterized protein</fullName>
    </submittedName>
</protein>
<sequence length="80" mass="9368">FEKMNDGPFKQAQEINPYYPFQSRAEWSLLAKFLVGNFTQIQINQFLTLPWFDDNPRPSFTSAEQLLGWVDTLPSGPKWQ</sequence>
<feature type="non-terminal residue" evidence="1">
    <location>
        <position position="80"/>
    </location>
</feature>
<keyword evidence="2" id="KW-1185">Reference proteome</keyword>
<accession>A0A0C3ALQ4</accession>